<evidence type="ECO:0000256" key="4">
    <source>
        <dbReference type="ARBA" id="ARBA00022490"/>
    </source>
</evidence>
<evidence type="ECO:0000256" key="17">
    <source>
        <dbReference type="ARBA" id="ARBA00034549"/>
    </source>
</evidence>
<keyword evidence="15" id="KW-1207">Sterol metabolism</keyword>
<evidence type="ECO:0000256" key="7">
    <source>
        <dbReference type="ARBA" id="ARBA00022679"/>
    </source>
</evidence>
<keyword evidence="6" id="KW-0153">Cholesterol metabolism</keyword>
<keyword evidence="10" id="KW-0152">Cholesterol biosynthesis</keyword>
<dbReference type="InterPro" id="IPR027417">
    <property type="entry name" value="P-loop_NTPase"/>
</dbReference>
<protein>
    <recommendedName>
        <fullName evidence="17">Phosphomevalonate kinase</fullName>
        <ecNumber evidence="3">2.7.4.2</ecNumber>
    </recommendedName>
</protein>
<keyword evidence="4" id="KW-0963">Cytoplasm</keyword>
<gene>
    <name evidence="19" type="ORF">ALAG00032_LOCUS14305</name>
</gene>
<dbReference type="EC" id="2.7.4.2" evidence="3"/>
<dbReference type="Pfam" id="PF04275">
    <property type="entry name" value="P-mevalo_kinase"/>
    <property type="match status" value="1"/>
</dbReference>
<dbReference type="SUPFAM" id="SSF52540">
    <property type="entry name" value="P-loop containing nucleoside triphosphate hydrolases"/>
    <property type="match status" value="1"/>
</dbReference>
<accession>A0A7S3K354</accession>
<name>A0A7S3K354_9STRA</name>
<dbReference type="PIRSF" id="PIRSF036639">
    <property type="entry name" value="PMK_anim"/>
    <property type="match status" value="1"/>
</dbReference>
<keyword evidence="12" id="KW-0752">Steroid biosynthesis</keyword>
<feature type="binding site" evidence="18">
    <location>
        <position position="161"/>
    </location>
    <ligand>
        <name>ATP</name>
        <dbReference type="ChEBI" id="CHEBI:30616"/>
    </ligand>
</feature>
<evidence type="ECO:0000256" key="10">
    <source>
        <dbReference type="ARBA" id="ARBA00022778"/>
    </source>
</evidence>
<keyword evidence="5" id="KW-0444">Lipid biosynthesis</keyword>
<keyword evidence="7" id="KW-0808">Transferase</keyword>
<comment type="subcellular location">
    <subcellularLocation>
        <location evidence="1">Cytoplasm</location>
        <location evidence="1">Cytosol</location>
    </subcellularLocation>
</comment>
<evidence type="ECO:0000313" key="19">
    <source>
        <dbReference type="EMBL" id="CAE0373504.1"/>
    </source>
</evidence>
<dbReference type="InterPro" id="IPR005919">
    <property type="entry name" value="Pmev_kin_anim"/>
</dbReference>
<dbReference type="EMBL" id="HBIJ01021988">
    <property type="protein sequence ID" value="CAE0373504.1"/>
    <property type="molecule type" value="Transcribed_RNA"/>
</dbReference>
<dbReference type="UniPathway" id="UPA00057">
    <property type="reaction ID" value="UER00099"/>
</dbReference>
<evidence type="ECO:0000256" key="16">
    <source>
        <dbReference type="ARBA" id="ARBA00023221"/>
    </source>
</evidence>
<evidence type="ECO:0000256" key="18">
    <source>
        <dbReference type="PIRSR" id="PIRSR036639-1"/>
    </source>
</evidence>
<feature type="binding site" evidence="18">
    <location>
        <begin position="40"/>
        <end position="46"/>
    </location>
    <ligand>
        <name>ATP</name>
        <dbReference type="ChEBI" id="CHEBI:30616"/>
    </ligand>
</feature>
<evidence type="ECO:0000256" key="11">
    <source>
        <dbReference type="ARBA" id="ARBA00022840"/>
    </source>
</evidence>
<keyword evidence="9" id="KW-0418">Kinase</keyword>
<keyword evidence="16" id="KW-0753">Steroid metabolism</keyword>
<keyword evidence="14" id="KW-0443">Lipid metabolism</keyword>
<evidence type="ECO:0000256" key="13">
    <source>
        <dbReference type="ARBA" id="ARBA00023011"/>
    </source>
</evidence>
<keyword evidence="13" id="KW-0756">Sterol biosynthesis</keyword>
<evidence type="ECO:0000256" key="2">
    <source>
        <dbReference type="ARBA" id="ARBA00005017"/>
    </source>
</evidence>
<evidence type="ECO:0000256" key="3">
    <source>
        <dbReference type="ARBA" id="ARBA00012958"/>
    </source>
</evidence>
<dbReference type="PANTHER" id="PTHR13101:SF1">
    <property type="entry name" value="PHOSPHOMEVALONATE KINASE"/>
    <property type="match status" value="1"/>
</dbReference>
<evidence type="ECO:0000256" key="15">
    <source>
        <dbReference type="ARBA" id="ARBA00023166"/>
    </source>
</evidence>
<dbReference type="GO" id="GO:0019287">
    <property type="term" value="P:isopentenyl diphosphate biosynthetic process, mevalonate pathway"/>
    <property type="evidence" value="ECO:0007669"/>
    <property type="project" value="UniProtKB-UniPathway"/>
</dbReference>
<evidence type="ECO:0000256" key="14">
    <source>
        <dbReference type="ARBA" id="ARBA00023098"/>
    </source>
</evidence>
<comment type="pathway">
    <text evidence="2">Isoprenoid biosynthesis; isopentenyl diphosphate biosynthesis via mevalonate pathway; isopentenyl diphosphate from (R)-mevalonate: step 2/3.</text>
</comment>
<dbReference type="GO" id="GO:0006695">
    <property type="term" value="P:cholesterol biosynthetic process"/>
    <property type="evidence" value="ECO:0007669"/>
    <property type="project" value="UniProtKB-KW"/>
</dbReference>
<dbReference type="AlphaFoldDB" id="A0A7S3K354"/>
<evidence type="ECO:0000256" key="5">
    <source>
        <dbReference type="ARBA" id="ARBA00022516"/>
    </source>
</evidence>
<evidence type="ECO:0000256" key="8">
    <source>
        <dbReference type="ARBA" id="ARBA00022741"/>
    </source>
</evidence>
<feature type="binding site" evidence="18">
    <location>
        <position position="190"/>
    </location>
    <ligand>
        <name>substrate</name>
    </ligand>
</feature>
<dbReference type="GO" id="GO:0005524">
    <property type="term" value="F:ATP binding"/>
    <property type="evidence" value="ECO:0007669"/>
    <property type="project" value="UniProtKB-KW"/>
</dbReference>
<keyword evidence="8 18" id="KW-0547">Nucleotide-binding</keyword>
<evidence type="ECO:0000256" key="1">
    <source>
        <dbReference type="ARBA" id="ARBA00004514"/>
    </source>
</evidence>
<dbReference type="Gene3D" id="3.40.50.300">
    <property type="entry name" value="P-loop containing nucleotide triphosphate hydrolases"/>
    <property type="match status" value="1"/>
</dbReference>
<evidence type="ECO:0000256" key="9">
    <source>
        <dbReference type="ARBA" id="ARBA00022777"/>
    </source>
</evidence>
<dbReference type="GO" id="GO:0004631">
    <property type="term" value="F:phosphomevalonate kinase activity"/>
    <property type="evidence" value="ECO:0007669"/>
    <property type="project" value="UniProtKB-EC"/>
</dbReference>
<dbReference type="PANTHER" id="PTHR13101">
    <property type="entry name" value="PHOSPHOMEVALONATE KINASE"/>
    <property type="match status" value="1"/>
</dbReference>
<keyword evidence="11 18" id="KW-0067">ATP-binding</keyword>
<feature type="binding site" evidence="18">
    <location>
        <position position="199"/>
    </location>
    <ligand>
        <name>ATP</name>
        <dbReference type="ChEBI" id="CHEBI:30616"/>
    </ligand>
</feature>
<dbReference type="GO" id="GO:0005829">
    <property type="term" value="C:cytosol"/>
    <property type="evidence" value="ECO:0007669"/>
    <property type="project" value="UniProtKB-SubCell"/>
</dbReference>
<proteinExistence type="predicted"/>
<organism evidence="19">
    <name type="scientific">Aureoumbra lagunensis</name>
    <dbReference type="NCBI Taxonomy" id="44058"/>
    <lineage>
        <taxon>Eukaryota</taxon>
        <taxon>Sar</taxon>
        <taxon>Stramenopiles</taxon>
        <taxon>Ochrophyta</taxon>
        <taxon>Pelagophyceae</taxon>
        <taxon>Pelagomonadales</taxon>
        <taxon>Aureoumbra</taxon>
    </lineage>
</organism>
<evidence type="ECO:0000256" key="12">
    <source>
        <dbReference type="ARBA" id="ARBA00022955"/>
    </source>
</evidence>
<sequence length="216" mass="24801">MLENKLLVSAVLAVPCLIWLIWRHRKRVSSASVIIIFSGKRKSGKDYCADLLMSLLPNAEIGRLSGPLKHKYAEEHGLDYNQLLEATDYKEKYRADMIKWGEERRRKDSGFFASLVLDQARAPILIISDARRHTDVSFFKKHRKCVYVVRVQASDETRTARGWKFTSGIDDAESECGLDDYYPFDFVIQNDTGCELSTQSALRQISLVAMQRVEYL</sequence>
<evidence type="ECO:0000256" key="6">
    <source>
        <dbReference type="ARBA" id="ARBA00022548"/>
    </source>
</evidence>
<reference evidence="19" key="1">
    <citation type="submission" date="2021-01" db="EMBL/GenBank/DDBJ databases">
        <authorList>
            <person name="Corre E."/>
            <person name="Pelletier E."/>
            <person name="Niang G."/>
            <person name="Scheremetjew M."/>
            <person name="Finn R."/>
            <person name="Kale V."/>
            <person name="Holt S."/>
            <person name="Cochrane G."/>
            <person name="Meng A."/>
            <person name="Brown T."/>
            <person name="Cohen L."/>
        </authorList>
    </citation>
    <scope>NUCLEOTIDE SEQUENCE</scope>
    <source>
        <strain evidence="19">CCMP1510</strain>
    </source>
</reference>